<gene>
    <name evidence="1" type="ORF">QQF64_026961</name>
</gene>
<reference evidence="1 2" key="1">
    <citation type="submission" date="2023-09" db="EMBL/GenBank/DDBJ databases">
        <authorList>
            <person name="Wang M."/>
        </authorList>
    </citation>
    <scope>NUCLEOTIDE SEQUENCE [LARGE SCALE GENOMIC DNA]</scope>
    <source>
        <strain evidence="1">GT-2023</strain>
        <tissue evidence="1">Liver</tissue>
    </source>
</reference>
<organism evidence="1 2">
    <name type="scientific">Cirrhinus molitorella</name>
    <name type="common">mud carp</name>
    <dbReference type="NCBI Taxonomy" id="172907"/>
    <lineage>
        <taxon>Eukaryota</taxon>
        <taxon>Metazoa</taxon>
        <taxon>Chordata</taxon>
        <taxon>Craniata</taxon>
        <taxon>Vertebrata</taxon>
        <taxon>Euteleostomi</taxon>
        <taxon>Actinopterygii</taxon>
        <taxon>Neopterygii</taxon>
        <taxon>Teleostei</taxon>
        <taxon>Ostariophysi</taxon>
        <taxon>Cypriniformes</taxon>
        <taxon>Cyprinidae</taxon>
        <taxon>Labeoninae</taxon>
        <taxon>Labeonini</taxon>
        <taxon>Cirrhinus</taxon>
    </lineage>
</organism>
<comment type="caution">
    <text evidence="1">The sequence shown here is derived from an EMBL/GenBank/DDBJ whole genome shotgun (WGS) entry which is preliminary data.</text>
</comment>
<proteinExistence type="predicted"/>
<evidence type="ECO:0000313" key="2">
    <source>
        <dbReference type="Proteomes" id="UP001558613"/>
    </source>
</evidence>
<dbReference type="EMBL" id="JAYMGO010000005">
    <property type="protein sequence ID" value="KAL1274147.1"/>
    <property type="molecule type" value="Genomic_DNA"/>
</dbReference>
<accession>A0ABR3NBC4</accession>
<name>A0ABR3NBC4_9TELE</name>
<dbReference type="Proteomes" id="UP001558613">
    <property type="component" value="Unassembled WGS sequence"/>
</dbReference>
<protein>
    <submittedName>
        <fullName evidence="1">Uncharacterized protein</fullName>
    </submittedName>
</protein>
<evidence type="ECO:0000313" key="1">
    <source>
        <dbReference type="EMBL" id="KAL1274147.1"/>
    </source>
</evidence>
<keyword evidence="2" id="KW-1185">Reference proteome</keyword>
<sequence>MSKDILRVCWSQSEEEELAKWPVTPKGPRTVEIESSGQVYTANLVNTEQQLGTRVTGQHNNIASNRHRFERLPSLTETQSAIVVDKLVESSQVSVFSC</sequence>